<evidence type="ECO:0000256" key="3">
    <source>
        <dbReference type="PROSITE-ProRule" id="PRU00023"/>
    </source>
</evidence>
<evidence type="ECO:0000313" key="6">
    <source>
        <dbReference type="EMBL" id="OQS05348.1"/>
    </source>
</evidence>
<evidence type="ECO:0000256" key="2">
    <source>
        <dbReference type="ARBA" id="ARBA00023043"/>
    </source>
</evidence>
<name>A0A1W0A539_9STRA</name>
<feature type="compositionally biased region" description="Acidic residues" evidence="4">
    <location>
        <begin position="217"/>
        <end position="241"/>
    </location>
</feature>
<feature type="domain" description="SAM" evidence="5">
    <location>
        <begin position="144"/>
        <end position="200"/>
    </location>
</feature>
<gene>
    <name evidence="6" type="ORF">THRCLA_02508</name>
</gene>
<feature type="repeat" description="ANK" evidence="3">
    <location>
        <begin position="52"/>
        <end position="84"/>
    </location>
</feature>
<dbReference type="PROSITE" id="PS50297">
    <property type="entry name" value="ANK_REP_REGION"/>
    <property type="match status" value="2"/>
</dbReference>
<evidence type="ECO:0000256" key="4">
    <source>
        <dbReference type="SAM" id="MobiDB-lite"/>
    </source>
</evidence>
<evidence type="ECO:0000259" key="5">
    <source>
        <dbReference type="PROSITE" id="PS50105"/>
    </source>
</evidence>
<keyword evidence="2 3" id="KW-0040">ANK repeat</keyword>
<dbReference type="Gene3D" id="1.25.40.20">
    <property type="entry name" value="Ankyrin repeat-containing domain"/>
    <property type="match status" value="1"/>
</dbReference>
<keyword evidence="7" id="KW-1185">Reference proteome</keyword>
<dbReference type="EMBL" id="JNBS01000467">
    <property type="protein sequence ID" value="OQS05348.1"/>
    <property type="molecule type" value="Genomic_DNA"/>
</dbReference>
<dbReference type="AlphaFoldDB" id="A0A1W0A539"/>
<keyword evidence="1" id="KW-0677">Repeat</keyword>
<dbReference type="SMART" id="SM00248">
    <property type="entry name" value="ANK"/>
    <property type="match status" value="3"/>
</dbReference>
<dbReference type="SMART" id="SM00454">
    <property type="entry name" value="SAM"/>
    <property type="match status" value="1"/>
</dbReference>
<dbReference type="SUPFAM" id="SSF47769">
    <property type="entry name" value="SAM/Pointed domain"/>
    <property type="match status" value="1"/>
</dbReference>
<dbReference type="InterPro" id="IPR036770">
    <property type="entry name" value="Ankyrin_rpt-contain_sf"/>
</dbReference>
<dbReference type="PANTHER" id="PTHR24174">
    <property type="entry name" value="ANKYRIN REPEAT AND STERILE ALPHA MOTIF DOMAIN-CONTAINING PROTEIN 1"/>
    <property type="match status" value="1"/>
</dbReference>
<accession>A0A1W0A539</accession>
<dbReference type="SUPFAM" id="SSF48403">
    <property type="entry name" value="Ankyrin repeat"/>
    <property type="match status" value="1"/>
</dbReference>
<dbReference type="PROSITE" id="PS50088">
    <property type="entry name" value="ANK_REPEAT"/>
    <property type="match status" value="2"/>
</dbReference>
<dbReference type="InterPro" id="IPR013761">
    <property type="entry name" value="SAM/pointed_sf"/>
</dbReference>
<feature type="repeat" description="ANK" evidence="3">
    <location>
        <begin position="85"/>
        <end position="110"/>
    </location>
</feature>
<organism evidence="6 7">
    <name type="scientific">Thraustotheca clavata</name>
    <dbReference type="NCBI Taxonomy" id="74557"/>
    <lineage>
        <taxon>Eukaryota</taxon>
        <taxon>Sar</taxon>
        <taxon>Stramenopiles</taxon>
        <taxon>Oomycota</taxon>
        <taxon>Saprolegniomycetes</taxon>
        <taxon>Saprolegniales</taxon>
        <taxon>Achlyaceae</taxon>
        <taxon>Thraustotheca</taxon>
    </lineage>
</organism>
<protein>
    <recommendedName>
        <fullName evidence="5">SAM domain-containing protein</fullName>
    </recommendedName>
</protein>
<evidence type="ECO:0000256" key="1">
    <source>
        <dbReference type="ARBA" id="ARBA00022737"/>
    </source>
</evidence>
<dbReference type="PANTHER" id="PTHR24174:SF16">
    <property type="entry name" value="CASKIN-2"/>
    <property type="match status" value="1"/>
</dbReference>
<dbReference type="Gene3D" id="1.10.150.50">
    <property type="entry name" value="Transcription Factor, Ets-1"/>
    <property type="match status" value="1"/>
</dbReference>
<dbReference type="Proteomes" id="UP000243217">
    <property type="component" value="Unassembled WGS sequence"/>
</dbReference>
<dbReference type="Pfam" id="PF12796">
    <property type="entry name" value="Ank_2"/>
    <property type="match status" value="1"/>
</dbReference>
<dbReference type="PROSITE" id="PS50105">
    <property type="entry name" value="SAM_DOMAIN"/>
    <property type="match status" value="1"/>
</dbReference>
<evidence type="ECO:0000313" key="7">
    <source>
        <dbReference type="Proteomes" id="UP000243217"/>
    </source>
</evidence>
<dbReference type="STRING" id="74557.A0A1W0A539"/>
<dbReference type="InterPro" id="IPR001660">
    <property type="entry name" value="SAM"/>
</dbReference>
<dbReference type="OrthoDB" id="194358at2759"/>
<dbReference type="InterPro" id="IPR033635">
    <property type="entry name" value="ANKS1/Caskin"/>
</dbReference>
<comment type="caution">
    <text evidence="6">The sequence shown here is derived from an EMBL/GenBank/DDBJ whole genome shotgun (WGS) entry which is preliminary data.</text>
</comment>
<proteinExistence type="predicted"/>
<sequence length="241" mass="26741">MDTIEQHLDAGSPVGSLVWTSLMYACAKGDVALVDDCLNANNSLHDKGITKFNYTALHVAVKFDQKDFVKKLLAQGAVIDAIDEMGFTSLHFAAALGLTNMVELLLQANAKQLPSKTGIFPHECALEAGHIAIAERLQPHIEPVKENLVHKWLKMLGFNEYIALFDGAGYDDLEFIRQEGLSREDLKAIGVEKHGHILKLSRLYQIAMILGEKDEEKSSEEEDSEPSNDESDSEEESEEEE</sequence>
<dbReference type="InterPro" id="IPR002110">
    <property type="entry name" value="Ankyrin_rpt"/>
</dbReference>
<feature type="region of interest" description="Disordered" evidence="4">
    <location>
        <begin position="213"/>
        <end position="241"/>
    </location>
</feature>
<dbReference type="Pfam" id="PF00536">
    <property type="entry name" value="SAM_1"/>
    <property type="match status" value="1"/>
</dbReference>
<reference evidence="6 7" key="1">
    <citation type="journal article" date="2014" name="Genome Biol. Evol.">
        <title>The secreted proteins of Achlya hypogyna and Thraustotheca clavata identify the ancestral oomycete secretome and reveal gene acquisitions by horizontal gene transfer.</title>
        <authorList>
            <person name="Misner I."/>
            <person name="Blouin N."/>
            <person name="Leonard G."/>
            <person name="Richards T.A."/>
            <person name="Lane C.E."/>
        </authorList>
    </citation>
    <scope>NUCLEOTIDE SEQUENCE [LARGE SCALE GENOMIC DNA]</scope>
    <source>
        <strain evidence="6 7">ATCC 34112</strain>
    </source>
</reference>